<dbReference type="EMBL" id="MTLN01000008">
    <property type="protein sequence ID" value="ONN70636.1"/>
    <property type="molecule type" value="Genomic_DNA"/>
</dbReference>
<accession>A0ABX3IS03</accession>
<evidence type="ECO:0000313" key="2">
    <source>
        <dbReference type="Proteomes" id="UP000189310"/>
    </source>
</evidence>
<organism evidence="1 2">
    <name type="scientific">Pseudomonas oryzihabitans</name>
    <dbReference type="NCBI Taxonomy" id="47885"/>
    <lineage>
        <taxon>Bacteria</taxon>
        <taxon>Pseudomonadati</taxon>
        <taxon>Pseudomonadota</taxon>
        <taxon>Gammaproteobacteria</taxon>
        <taxon>Pseudomonadales</taxon>
        <taxon>Pseudomonadaceae</taxon>
        <taxon>Pseudomonas</taxon>
    </lineage>
</organism>
<comment type="caution">
    <text evidence="1">The sequence shown here is derived from an EMBL/GenBank/DDBJ whole genome shotgun (WGS) entry which is preliminary data.</text>
</comment>
<protein>
    <submittedName>
        <fullName evidence="1">Uncharacterized protein</fullName>
    </submittedName>
</protein>
<dbReference type="RefSeq" id="WP_077172914.1">
    <property type="nucleotide sequence ID" value="NZ_MTLN01000008.1"/>
</dbReference>
<dbReference type="Proteomes" id="UP000189310">
    <property type="component" value="Unassembled WGS sequence"/>
</dbReference>
<reference evidence="1 2" key="1">
    <citation type="submission" date="2017-01" db="EMBL/GenBank/DDBJ databases">
        <title>Pseudomonas psychrotolerans genome sequencing and assembly.</title>
        <authorList>
            <person name="Vyas B."/>
            <person name="Mayilraj S."/>
        </authorList>
    </citation>
    <scope>NUCLEOTIDE SEQUENCE [LARGE SCALE GENOMIC DNA]</scope>
    <source>
        <strain evidence="1 2">SDS18</strain>
    </source>
</reference>
<keyword evidence="2" id="KW-1185">Reference proteome</keyword>
<sequence>MSFEFERELQLIMIRSLNLDFVVSEARQDPELLRQMILRLSARMDATPTDADASLLRWAEAMLAMHRLKDLHLGPTDS</sequence>
<proteinExistence type="predicted"/>
<name>A0ABX3IS03_9PSED</name>
<gene>
    <name evidence="1" type="ORF">BVL52_20590</name>
</gene>
<evidence type="ECO:0000313" key="1">
    <source>
        <dbReference type="EMBL" id="ONN70636.1"/>
    </source>
</evidence>